<evidence type="ECO:0000256" key="3">
    <source>
        <dbReference type="SAM" id="SignalP"/>
    </source>
</evidence>
<feature type="compositionally biased region" description="Low complexity" evidence="2">
    <location>
        <begin position="173"/>
        <end position="200"/>
    </location>
</feature>
<dbReference type="Proteomes" id="UP000641386">
    <property type="component" value="Unassembled WGS sequence"/>
</dbReference>
<dbReference type="Gene3D" id="2.60.120.260">
    <property type="entry name" value="Galactose-binding domain-like"/>
    <property type="match status" value="1"/>
</dbReference>
<dbReference type="EMBL" id="BNBC01000008">
    <property type="protein sequence ID" value="GHE68110.1"/>
    <property type="molecule type" value="Genomic_DNA"/>
</dbReference>
<keyword evidence="7" id="KW-1185">Reference proteome</keyword>
<dbReference type="InterPro" id="IPR006626">
    <property type="entry name" value="PbH1"/>
</dbReference>
<name>A0A918ZTP5_9ACTN</name>
<dbReference type="SUPFAM" id="SSF49785">
    <property type="entry name" value="Galactose-binding domain-like"/>
    <property type="match status" value="1"/>
</dbReference>
<protein>
    <submittedName>
        <fullName evidence="6">Uncharacterized protein</fullName>
    </submittedName>
</protein>
<dbReference type="Pfam" id="PF13229">
    <property type="entry name" value="Beta_helix"/>
    <property type="match status" value="1"/>
</dbReference>
<gene>
    <name evidence="6" type="ORF">GCM10014715_22160</name>
</gene>
<dbReference type="SUPFAM" id="SSF51126">
    <property type="entry name" value="Pectin lyase-like"/>
    <property type="match status" value="1"/>
</dbReference>
<comment type="caution">
    <text evidence="6">The sequence shown here is derived from an EMBL/GenBank/DDBJ whole genome shotgun (WGS) entry which is preliminary data.</text>
</comment>
<dbReference type="InterPro" id="IPR006311">
    <property type="entry name" value="TAT_signal"/>
</dbReference>
<keyword evidence="1" id="KW-0378">Hydrolase</keyword>
<sequence length="534" mass="54118">MTRTKGPAPLRHPRRRAVSAGAVLALTAGAAFLVLPGTAANAAEPIANGGFETGDLSGWSCPGDSHADGGAPHSGGYALASAPTGQDIAPCAQTVQVRPGASYVLRAWVKGGYVRLAATGTGVDAANWTASADWTQLTTPFTAGPGTTQVTVTVSGWYGTGVITADDVSLAETAPGTASPTASATASPSPSPTASPTTVPTTPPPTTTAPPTTPPPTTTAPPTTPPPPTTTPATTPPPGSGDTVRVTNGKELKAALASAVPGRTIQLADGTYSGNFDATVSGAADRRITLVGSPGAVLVPPTGGGYVLHLDQASYWTVQGMTLTGGQKGIVVDSSDHVVIDSVTVHHLTMEGVHFRSSSSYGILRNSTIHDTGTAGDGKGEGVYVGTANTLTDRSDHVQILDNVIGPRIGGENIDLKEGTSAGLVSGNTFYGDGLTGRNYDDSWVDVKGNDYVIEHNTGTATTKDGYQTHSQQPGWGCRTVFRGNDSDLTGATGSDRYAFDITNYDPASCPVTITTDNTVKGGDGLTNPGIPIG</sequence>
<dbReference type="InterPro" id="IPR003305">
    <property type="entry name" value="CenC_carb-bd"/>
</dbReference>
<keyword evidence="3" id="KW-0732">Signal</keyword>
<dbReference type="InterPro" id="IPR039448">
    <property type="entry name" value="Beta_helix"/>
</dbReference>
<feature type="signal peptide" evidence="3">
    <location>
        <begin position="1"/>
        <end position="42"/>
    </location>
</feature>
<organism evidence="6 7">
    <name type="scientific">Streptomyces spiralis</name>
    <dbReference type="NCBI Taxonomy" id="66376"/>
    <lineage>
        <taxon>Bacteria</taxon>
        <taxon>Bacillati</taxon>
        <taxon>Actinomycetota</taxon>
        <taxon>Actinomycetes</taxon>
        <taxon>Kitasatosporales</taxon>
        <taxon>Streptomycetaceae</taxon>
        <taxon>Streptomyces</taxon>
    </lineage>
</organism>
<evidence type="ECO:0000313" key="6">
    <source>
        <dbReference type="EMBL" id="GHE68110.1"/>
    </source>
</evidence>
<evidence type="ECO:0000259" key="5">
    <source>
        <dbReference type="Pfam" id="PF13229"/>
    </source>
</evidence>
<reference evidence="6" key="2">
    <citation type="submission" date="2020-09" db="EMBL/GenBank/DDBJ databases">
        <authorList>
            <person name="Sun Q."/>
            <person name="Ohkuma M."/>
        </authorList>
    </citation>
    <scope>NUCLEOTIDE SEQUENCE</scope>
    <source>
        <strain evidence="6">JCM 3302</strain>
    </source>
</reference>
<feature type="domain" description="Right handed beta helix" evidence="5">
    <location>
        <begin position="308"/>
        <end position="381"/>
    </location>
</feature>
<feature type="chain" id="PRO_5037181028" evidence="3">
    <location>
        <begin position="43"/>
        <end position="534"/>
    </location>
</feature>
<accession>A0A918ZTP5</accession>
<dbReference type="GO" id="GO:0016798">
    <property type="term" value="F:hydrolase activity, acting on glycosyl bonds"/>
    <property type="evidence" value="ECO:0007669"/>
    <property type="project" value="InterPro"/>
</dbReference>
<evidence type="ECO:0000256" key="1">
    <source>
        <dbReference type="ARBA" id="ARBA00022801"/>
    </source>
</evidence>
<reference evidence="6" key="1">
    <citation type="journal article" date="2014" name="Int. J. Syst. Evol. Microbiol.">
        <title>Complete genome sequence of Corynebacterium casei LMG S-19264T (=DSM 44701T), isolated from a smear-ripened cheese.</title>
        <authorList>
            <consortium name="US DOE Joint Genome Institute (JGI-PGF)"/>
            <person name="Walter F."/>
            <person name="Albersmeier A."/>
            <person name="Kalinowski J."/>
            <person name="Ruckert C."/>
        </authorList>
    </citation>
    <scope>NUCLEOTIDE SEQUENCE</scope>
    <source>
        <strain evidence="6">JCM 3302</strain>
    </source>
</reference>
<dbReference type="InterPro" id="IPR012334">
    <property type="entry name" value="Pectin_lyas_fold"/>
</dbReference>
<dbReference type="Gene3D" id="2.160.20.10">
    <property type="entry name" value="Single-stranded right-handed beta-helix, Pectin lyase-like"/>
    <property type="match status" value="1"/>
</dbReference>
<evidence type="ECO:0000313" key="7">
    <source>
        <dbReference type="Proteomes" id="UP000641386"/>
    </source>
</evidence>
<dbReference type="AlphaFoldDB" id="A0A918ZTP5"/>
<dbReference type="SMART" id="SM00710">
    <property type="entry name" value="PbH1"/>
    <property type="match status" value="4"/>
</dbReference>
<feature type="region of interest" description="Disordered" evidence="2">
    <location>
        <begin position="173"/>
        <end position="245"/>
    </location>
</feature>
<evidence type="ECO:0000256" key="2">
    <source>
        <dbReference type="SAM" id="MobiDB-lite"/>
    </source>
</evidence>
<dbReference type="InterPro" id="IPR008979">
    <property type="entry name" value="Galactose-bd-like_sf"/>
</dbReference>
<dbReference type="Pfam" id="PF02018">
    <property type="entry name" value="CBM_4_9"/>
    <property type="match status" value="1"/>
</dbReference>
<dbReference type="InterPro" id="IPR011050">
    <property type="entry name" value="Pectin_lyase_fold/virulence"/>
</dbReference>
<feature type="compositionally biased region" description="Pro residues" evidence="2">
    <location>
        <begin position="201"/>
        <end position="239"/>
    </location>
</feature>
<evidence type="ECO:0000259" key="4">
    <source>
        <dbReference type="Pfam" id="PF02018"/>
    </source>
</evidence>
<dbReference type="PROSITE" id="PS51318">
    <property type="entry name" value="TAT"/>
    <property type="match status" value="1"/>
</dbReference>
<feature type="domain" description="CBM-cenC" evidence="4">
    <location>
        <begin position="46"/>
        <end position="156"/>
    </location>
</feature>
<proteinExistence type="predicted"/>